<organism evidence="1 2">
    <name type="scientific">Bauhinia variegata</name>
    <name type="common">Purple orchid tree</name>
    <name type="synonym">Phanera variegata</name>
    <dbReference type="NCBI Taxonomy" id="167791"/>
    <lineage>
        <taxon>Eukaryota</taxon>
        <taxon>Viridiplantae</taxon>
        <taxon>Streptophyta</taxon>
        <taxon>Embryophyta</taxon>
        <taxon>Tracheophyta</taxon>
        <taxon>Spermatophyta</taxon>
        <taxon>Magnoliopsida</taxon>
        <taxon>eudicotyledons</taxon>
        <taxon>Gunneridae</taxon>
        <taxon>Pentapetalae</taxon>
        <taxon>rosids</taxon>
        <taxon>fabids</taxon>
        <taxon>Fabales</taxon>
        <taxon>Fabaceae</taxon>
        <taxon>Cercidoideae</taxon>
        <taxon>Cercideae</taxon>
        <taxon>Bauhiniinae</taxon>
        <taxon>Bauhinia</taxon>
    </lineage>
</organism>
<name>A0ACB9LZF0_BAUVA</name>
<evidence type="ECO:0000313" key="2">
    <source>
        <dbReference type="Proteomes" id="UP000828941"/>
    </source>
</evidence>
<proteinExistence type="predicted"/>
<reference evidence="1 2" key="1">
    <citation type="journal article" date="2022" name="DNA Res.">
        <title>Chromosomal-level genome assembly of the orchid tree Bauhinia variegata (Leguminosae; Cercidoideae) supports the allotetraploid origin hypothesis of Bauhinia.</title>
        <authorList>
            <person name="Zhong Y."/>
            <person name="Chen Y."/>
            <person name="Zheng D."/>
            <person name="Pang J."/>
            <person name="Liu Y."/>
            <person name="Luo S."/>
            <person name="Meng S."/>
            <person name="Qian L."/>
            <person name="Wei D."/>
            <person name="Dai S."/>
            <person name="Zhou R."/>
        </authorList>
    </citation>
    <scope>NUCLEOTIDE SEQUENCE [LARGE SCALE GENOMIC DNA]</scope>
    <source>
        <strain evidence="1">BV-YZ2020</strain>
    </source>
</reference>
<dbReference type="Proteomes" id="UP000828941">
    <property type="component" value="Chromosome 10"/>
</dbReference>
<sequence>MAKTKLIPGFRFHPTDVELVKYHLKRKVMGKKFSQDVIAEVDIYKYVPWDLPDKSILQSGDLEWYFFCPRGKKYANGARLNRSTEGGFWKTTGRDRHITYNNQIAGMIKTLVFHTGRPPKGDRTDWVIHEYRLEDKDLTDKGIPQDSYVLCRLFQKDGPGPRNGAQYGKPFNEEEWDDDDEEIGFVGSDPLASLAPFPVLPMAHNSSTAANMQLHVSGCIASSSLSCLSGAVPSPHLVSSVPVDDDVLLLLDSFTTDNTPSLNENNETEKVNNHDRQTDANGSPHLDVNDIFKDLGDLDNFAGLGEDEHHTGNQMLPVNNVSSLEFSDPDFLELLDLDSPLFWQAEQNQ</sequence>
<protein>
    <submittedName>
        <fullName evidence="1">Uncharacterized protein</fullName>
    </submittedName>
</protein>
<comment type="caution">
    <text evidence="1">The sequence shown here is derived from an EMBL/GenBank/DDBJ whole genome shotgun (WGS) entry which is preliminary data.</text>
</comment>
<gene>
    <name evidence="1" type="ORF">L6164_025014</name>
</gene>
<evidence type="ECO:0000313" key="1">
    <source>
        <dbReference type="EMBL" id="KAI4317110.1"/>
    </source>
</evidence>
<keyword evidence="2" id="KW-1185">Reference proteome</keyword>
<dbReference type="EMBL" id="CM039435">
    <property type="protein sequence ID" value="KAI4317110.1"/>
    <property type="molecule type" value="Genomic_DNA"/>
</dbReference>
<accession>A0ACB9LZF0</accession>